<dbReference type="SUPFAM" id="SSF49785">
    <property type="entry name" value="Galactose-binding domain-like"/>
    <property type="match status" value="1"/>
</dbReference>
<dbReference type="InterPro" id="IPR011042">
    <property type="entry name" value="6-blade_b-propeller_TolB-like"/>
</dbReference>
<proteinExistence type="predicted"/>
<dbReference type="InterPro" id="IPR035986">
    <property type="entry name" value="PKD_dom_sf"/>
</dbReference>
<dbReference type="Pfam" id="PF07995">
    <property type="entry name" value="GSDH"/>
    <property type="match status" value="1"/>
</dbReference>
<dbReference type="InterPro" id="IPR022409">
    <property type="entry name" value="PKD/Chitinase_dom"/>
</dbReference>
<dbReference type="InterPro" id="IPR029010">
    <property type="entry name" value="ThuA-like"/>
</dbReference>
<dbReference type="SUPFAM" id="SSF50952">
    <property type="entry name" value="Soluble quinoprotein glucose dehydrogenase"/>
    <property type="match status" value="1"/>
</dbReference>
<dbReference type="Gene3D" id="2.60.120.260">
    <property type="entry name" value="Galactose-binding domain-like"/>
    <property type="match status" value="1"/>
</dbReference>
<sequence length="1816" mass="194685">MYKAVRSGRSKALALLTSAAIALPLTMMSVAPAQADEVTLVGVGDALTAAVEETPEFSALLFTKTAAFRHGNIPTAVAAVEQLGAENNFTVEATEDAAAFTDENLEQYDVVIWLSTTGDVLDTTQQAAFERYIQAGGGYAGIHAASDTEYGWEWYEGLVGAYFEGHPAQQNGVIEVEDHAHESTSHLGDTWARFDEWYDFQTNPRDDVHVLLSLDESSYSNGGMGEDHPIAWCNVYDGGRSWYTAGGHTDAAFAEPDFLTHVLEGVRTAAGVVDSDCSASQSDSYELVTLADDTGNPMSLEIADDGTVFYVERNGRIQRIDADTQQRTTALTLSVTLGNEDGLLGAVLDPDFAENGWMYVYWSPSSVSAEDGPHNRISRFTYDAAIDAFDPTSEQTLLKITTQRDECCHAGGDMVFDLDGNLVLATGDNTNPFASNGFSPIDGRDGRSAWDAQRTSGNTNDLRGKVIRITPQDDGTYTIPAGNLFDEAADTNDQTRPEVYAMGFRNPFRIGLDPFSGNILVADYGPDSGSSNASRGPAATTEWNIVDEPGNYGWPYCTGETCYIDYDFETSTSGERFDPNALVNDSPGNTGLSELPPVITPEYWGVRNANDNPFPEIGAAGYTGAPMGGPVYAYDPELDSDTKWPEYWDGKAFFGDWNLGEAFSITMNEDTADAPLHSEIVGVTRMLPGILDPDHGFYRVMDAQWGPDGSLYVIDWGQGFGGNNSSSGVYRIDYVKGNPSPIARATADKTNGSEETLTVQFSSEGSRHPSGEAITYLWDFGDGSATTDEQNPQHTYTGYGEYTASLTVSDAEGQSAIASINLVVGNVEPTVNIVFPENGGFFEWGDEVAYQVVVDDPDGSGEIDCSQIEVLPALGHDSHQHPMGQLSGCEGSIPTGRDGGHGITEKLFWVVDVRYTDDGGAANVPLTGYGTNLLTPKYLEAEFFADTANLDGSDGVRTETTEDTGGGMNLSYVDVGDWWSYEPINFKGIDSVRARLAIPNGSGSISMRWNAPDGEELATIPFTSTGGWQSYRYFDVDLEDLPTETGTLYFVLTAGKVNVNYFEWVGAGVDANGLPVITLDADQTTGSSPLTVNATASAIDPEGGEVTLEWNAGLGDGFFEGDGEQQFVYTQAGQYVLTVRATDDTGATSEESVTITVEQPAVGVCFSGRSDDFLGEALDTDRWDSNVRLNQEAVVEDGHLVIPATKTDINGAGGDASNIILQELPDGAWQATAKVTFEATAQYQQAGLIVYGDDDNYAKMVLQARNTTGTRIFQFIREEAGVTNEVAASNTGNLGAAFPETYFVRFTSDGTSLNAWYSADGIDFTMMSQTKQLAGIENPRIGLAAFANSNSPREVVDAHFDWFHITPDDTASAATPNDEFDGDALDTCRWTVVDPEPEGFRVSDGHLEIDTTPEDIYTSATGAPNFIVQDQPGEEWTVETKVDASALDRRYQQAGLIVLGDDDNYVKIDLVSTNAGGSAVVRNLEMRSEIGGAIQTPQATVTGLSTDGNVWLRLSKAGDTFSGSYSTDGDTWIAMSNVMTNAPAAEGQVGVYALGNSSQGTVSRTARFDYFHVVEDAAIDPLEISSTLAPAEAGGADGWYTGPVTVEVSVTGGGESSVYREVNVNGSGWVEYTAPIEVTDDGEHTVEYRASSPEVDPVDDEVSFKIDATSPEIEASTDLDAQPRTIGLVAEDATSGIASIQYRLDDGEWIEYDAVVELSDDAQTITYRATDEAGNTSDEGSIEVPEVAEVDTERPVVVLVSPSTAGPFQALSVKVDATDNAGLHRVVANIYKDGLLVKSTQSVADGATEFSHSATV</sequence>
<gene>
    <name evidence="6" type="ORF">WDU96_00005</name>
</gene>
<dbReference type="NCBIfam" id="NF047446">
    <property type="entry name" value="barrel_OmpL47"/>
    <property type="match status" value="1"/>
</dbReference>
<dbReference type="Gene3D" id="2.60.40.10">
    <property type="entry name" value="Immunoglobulins"/>
    <property type="match status" value="2"/>
</dbReference>
<dbReference type="InterPro" id="IPR041542">
    <property type="entry name" value="GH43_C2"/>
</dbReference>
<organism evidence="6 7">
    <name type="scientific">Microbacterium marmarense</name>
    <dbReference type="NCBI Taxonomy" id="3122051"/>
    <lineage>
        <taxon>Bacteria</taxon>
        <taxon>Bacillati</taxon>
        <taxon>Actinomycetota</taxon>
        <taxon>Actinomycetes</taxon>
        <taxon>Micrococcales</taxon>
        <taxon>Microbacteriaceae</taxon>
        <taxon>Microbacterium</taxon>
    </lineage>
</organism>
<dbReference type="Pfam" id="PF06283">
    <property type="entry name" value="ThuA"/>
    <property type="match status" value="1"/>
</dbReference>
<evidence type="ECO:0000256" key="2">
    <source>
        <dbReference type="SAM" id="MobiDB-lite"/>
    </source>
</evidence>
<dbReference type="InterPro" id="IPR013320">
    <property type="entry name" value="ConA-like_dom_sf"/>
</dbReference>
<evidence type="ECO:0000259" key="4">
    <source>
        <dbReference type="PROSITE" id="PS50093"/>
    </source>
</evidence>
<dbReference type="InterPro" id="IPR058094">
    <property type="entry name" value="Ig-like_OmpL47-like"/>
</dbReference>
<dbReference type="EMBL" id="JBBDGL010000001">
    <property type="protein sequence ID" value="MEJ1153978.1"/>
    <property type="molecule type" value="Genomic_DNA"/>
</dbReference>
<dbReference type="CDD" id="cd04084">
    <property type="entry name" value="CBM6_xylanase-like"/>
    <property type="match status" value="1"/>
</dbReference>
<evidence type="ECO:0000313" key="6">
    <source>
        <dbReference type="EMBL" id="MEJ1153978.1"/>
    </source>
</evidence>
<protein>
    <submittedName>
        <fullName evidence="6">ThuA domain-containing protein</fullName>
    </submittedName>
</protein>
<dbReference type="SUPFAM" id="SSF52317">
    <property type="entry name" value="Class I glutamine amidotransferase-like"/>
    <property type="match status" value="1"/>
</dbReference>
<dbReference type="Pfam" id="PF03422">
    <property type="entry name" value="CBM_6"/>
    <property type="match status" value="1"/>
</dbReference>
<dbReference type="InterPro" id="IPR006584">
    <property type="entry name" value="Cellulose-bd_IV"/>
</dbReference>
<dbReference type="InterPro" id="IPR029062">
    <property type="entry name" value="Class_I_gatase-like"/>
</dbReference>
<accession>A0ABU8LPX2</accession>
<dbReference type="Pfam" id="PF17851">
    <property type="entry name" value="GH43_C2"/>
    <property type="match status" value="2"/>
</dbReference>
<dbReference type="RefSeq" id="WP_337336430.1">
    <property type="nucleotide sequence ID" value="NZ_JBBDGL010000001.1"/>
</dbReference>
<dbReference type="SUPFAM" id="SSF49299">
    <property type="entry name" value="PKD domain"/>
    <property type="match status" value="2"/>
</dbReference>
<dbReference type="InterPro" id="IPR012938">
    <property type="entry name" value="Glc/Sorbosone_DH"/>
</dbReference>
<feature type="domain" description="PKD" evidence="4">
    <location>
        <begin position="1103"/>
        <end position="1164"/>
    </location>
</feature>
<evidence type="ECO:0000313" key="7">
    <source>
        <dbReference type="Proteomes" id="UP001368654"/>
    </source>
</evidence>
<dbReference type="InterPro" id="IPR005084">
    <property type="entry name" value="CBM6"/>
</dbReference>
<comment type="caution">
    <text evidence="6">The sequence shown here is derived from an EMBL/GenBank/DDBJ whole genome shotgun (WGS) entry which is preliminary data.</text>
</comment>
<dbReference type="InterPro" id="IPR000601">
    <property type="entry name" value="PKD_dom"/>
</dbReference>
<keyword evidence="7" id="KW-1185">Reference proteome</keyword>
<dbReference type="InterPro" id="IPR008979">
    <property type="entry name" value="Galactose-bd-like_sf"/>
</dbReference>
<evidence type="ECO:0000256" key="3">
    <source>
        <dbReference type="SAM" id="SignalP"/>
    </source>
</evidence>
<evidence type="ECO:0000256" key="1">
    <source>
        <dbReference type="ARBA" id="ARBA00022729"/>
    </source>
</evidence>
<dbReference type="SMART" id="SM00606">
    <property type="entry name" value="CBD_IV"/>
    <property type="match status" value="1"/>
</dbReference>
<feature type="non-terminal residue" evidence="6">
    <location>
        <position position="1816"/>
    </location>
</feature>
<name>A0ABU8LPX2_9MICO</name>
<dbReference type="SMART" id="SM00089">
    <property type="entry name" value="PKD"/>
    <property type="match status" value="2"/>
</dbReference>
<reference evidence="6 7" key="1">
    <citation type="submission" date="2024-02" db="EMBL/GenBank/DDBJ databases">
        <authorList>
            <person name="Saticioglu I.B."/>
        </authorList>
    </citation>
    <scope>NUCLEOTIDE SEQUENCE [LARGE SCALE GENOMIC DNA]</scope>
    <source>
        <strain evidence="6 7">Mu-86</strain>
    </source>
</reference>
<dbReference type="InterPro" id="IPR013783">
    <property type="entry name" value="Ig-like_fold"/>
</dbReference>
<feature type="domain" description="CBM6" evidence="5">
    <location>
        <begin position="937"/>
        <end position="1065"/>
    </location>
</feature>
<dbReference type="PANTHER" id="PTHR40469:SF2">
    <property type="entry name" value="GALACTOSE-BINDING DOMAIN-LIKE SUPERFAMILY PROTEIN"/>
    <property type="match status" value="1"/>
</dbReference>
<dbReference type="Proteomes" id="UP001368654">
    <property type="component" value="Unassembled WGS sequence"/>
</dbReference>
<feature type="signal peptide" evidence="3">
    <location>
        <begin position="1"/>
        <end position="35"/>
    </location>
</feature>
<dbReference type="Gene3D" id="2.120.10.30">
    <property type="entry name" value="TolB, C-terminal domain"/>
    <property type="match status" value="1"/>
</dbReference>
<dbReference type="PROSITE" id="PS51175">
    <property type="entry name" value="CBM6"/>
    <property type="match status" value="1"/>
</dbReference>
<evidence type="ECO:0000259" key="5">
    <source>
        <dbReference type="PROSITE" id="PS51175"/>
    </source>
</evidence>
<dbReference type="SUPFAM" id="SSF49899">
    <property type="entry name" value="Concanavalin A-like lectins/glucanases"/>
    <property type="match status" value="2"/>
</dbReference>
<dbReference type="Pfam" id="PF18911">
    <property type="entry name" value="PKD_4"/>
    <property type="match status" value="2"/>
</dbReference>
<feature type="chain" id="PRO_5045058583" evidence="3">
    <location>
        <begin position="36"/>
        <end position="1816"/>
    </location>
</feature>
<feature type="region of interest" description="Disordered" evidence="2">
    <location>
        <begin position="435"/>
        <end position="457"/>
    </location>
</feature>
<dbReference type="Gene3D" id="3.40.50.880">
    <property type="match status" value="1"/>
</dbReference>
<dbReference type="CDD" id="cd00146">
    <property type="entry name" value="PKD"/>
    <property type="match status" value="2"/>
</dbReference>
<dbReference type="Gene3D" id="2.60.120.200">
    <property type="match status" value="2"/>
</dbReference>
<feature type="domain" description="PKD" evidence="4">
    <location>
        <begin position="742"/>
        <end position="824"/>
    </location>
</feature>
<dbReference type="PROSITE" id="PS50093">
    <property type="entry name" value="PKD"/>
    <property type="match status" value="2"/>
</dbReference>
<dbReference type="InterPro" id="IPR011041">
    <property type="entry name" value="Quinoprot_gluc/sorb_DH_b-prop"/>
</dbReference>
<keyword evidence="1 3" id="KW-0732">Signal</keyword>
<dbReference type="PANTHER" id="PTHR40469">
    <property type="entry name" value="SECRETED GLYCOSYL HYDROLASE"/>
    <property type="match status" value="1"/>
</dbReference>